<evidence type="ECO:0000256" key="1">
    <source>
        <dbReference type="SAM" id="MobiDB-lite"/>
    </source>
</evidence>
<comment type="caution">
    <text evidence="2">The sequence shown here is derived from an EMBL/GenBank/DDBJ whole genome shotgun (WGS) entry which is preliminary data.</text>
</comment>
<dbReference type="Proteomes" id="UP000186922">
    <property type="component" value="Unassembled WGS sequence"/>
</dbReference>
<keyword evidence="3" id="KW-1185">Reference proteome</keyword>
<feature type="region of interest" description="Disordered" evidence="1">
    <location>
        <begin position="145"/>
        <end position="174"/>
    </location>
</feature>
<feature type="compositionally biased region" description="Basic and acidic residues" evidence="1">
    <location>
        <begin position="42"/>
        <end position="51"/>
    </location>
</feature>
<accession>A0A1D1UTV1</accession>
<evidence type="ECO:0000313" key="3">
    <source>
        <dbReference type="Proteomes" id="UP000186922"/>
    </source>
</evidence>
<gene>
    <name evidence="2" type="primary">RvY_05093-1</name>
    <name evidence="2" type="synonym">RvY_05093.1</name>
    <name evidence="2" type="ORF">RvY_05093</name>
</gene>
<organism evidence="2 3">
    <name type="scientific">Ramazzottius varieornatus</name>
    <name type="common">Water bear</name>
    <name type="synonym">Tardigrade</name>
    <dbReference type="NCBI Taxonomy" id="947166"/>
    <lineage>
        <taxon>Eukaryota</taxon>
        <taxon>Metazoa</taxon>
        <taxon>Ecdysozoa</taxon>
        <taxon>Tardigrada</taxon>
        <taxon>Eutardigrada</taxon>
        <taxon>Parachela</taxon>
        <taxon>Hypsibioidea</taxon>
        <taxon>Ramazzottiidae</taxon>
        <taxon>Ramazzottius</taxon>
    </lineage>
</organism>
<dbReference type="AlphaFoldDB" id="A0A1D1UTV1"/>
<dbReference type="EMBL" id="BDGG01000002">
    <property type="protein sequence ID" value="GAU93106.1"/>
    <property type="molecule type" value="Genomic_DNA"/>
</dbReference>
<reference evidence="2 3" key="1">
    <citation type="journal article" date="2016" name="Nat. Commun.">
        <title>Extremotolerant tardigrade genome and improved radiotolerance of human cultured cells by tardigrade-unique protein.</title>
        <authorList>
            <person name="Hashimoto T."/>
            <person name="Horikawa D.D."/>
            <person name="Saito Y."/>
            <person name="Kuwahara H."/>
            <person name="Kozuka-Hata H."/>
            <person name="Shin-I T."/>
            <person name="Minakuchi Y."/>
            <person name="Ohishi K."/>
            <person name="Motoyama A."/>
            <person name="Aizu T."/>
            <person name="Enomoto A."/>
            <person name="Kondo K."/>
            <person name="Tanaka S."/>
            <person name="Hara Y."/>
            <person name="Koshikawa S."/>
            <person name="Sagara H."/>
            <person name="Miura T."/>
            <person name="Yokobori S."/>
            <person name="Miyagawa K."/>
            <person name="Suzuki Y."/>
            <person name="Kubo T."/>
            <person name="Oyama M."/>
            <person name="Kohara Y."/>
            <person name="Fujiyama A."/>
            <person name="Arakawa K."/>
            <person name="Katayama T."/>
            <person name="Toyoda A."/>
            <person name="Kunieda T."/>
        </authorList>
    </citation>
    <scope>NUCLEOTIDE SEQUENCE [LARGE SCALE GENOMIC DNA]</scope>
    <source>
        <strain evidence="2 3">YOKOZUNA-1</strain>
    </source>
</reference>
<evidence type="ECO:0008006" key="4">
    <source>
        <dbReference type="Google" id="ProtNLM"/>
    </source>
</evidence>
<feature type="compositionally biased region" description="Basic and acidic residues" evidence="1">
    <location>
        <begin position="66"/>
        <end position="78"/>
    </location>
</feature>
<feature type="compositionally biased region" description="Basic and acidic residues" evidence="1">
    <location>
        <begin position="149"/>
        <end position="170"/>
    </location>
</feature>
<evidence type="ECO:0000313" key="2">
    <source>
        <dbReference type="EMBL" id="GAU93106.1"/>
    </source>
</evidence>
<name>A0A1D1UTV1_RAMVA</name>
<protein>
    <recommendedName>
        <fullName evidence="4">CHCH domain-containing protein</fullName>
    </recommendedName>
</protein>
<sequence>MGNQESQVRNVQFQRGRDYVSPIVISENVADRLRKASTRSQLIDDEKHPAKENVAAGLQSDVSEEPVNRHDGNTVKSEEENDTFPNVIADDGSQRGNVRAPGLAQQRFGAAMPLSSSKLSFASTNSEKGCAKKGDLAAQAATKISVGSSKKDTPQHKAAHPEMKGRHESGTMEDVNPLTDASVNELEHAAENLEKAYGTLSFNAVSPLEECLRHQLAVTNCYEKNPHSALTCSRLVKSYITCCEKQKQKLFRHLERTHT</sequence>
<proteinExistence type="predicted"/>
<feature type="region of interest" description="Disordered" evidence="1">
    <location>
        <begin position="39"/>
        <end position="79"/>
    </location>
</feature>